<evidence type="ECO:0000313" key="2">
    <source>
        <dbReference type="EMBL" id="OLN27234.1"/>
    </source>
</evidence>
<comment type="caution">
    <text evidence="2">The sequence shown here is derived from an EMBL/GenBank/DDBJ whole genome shotgun (WGS) entry which is preliminary data.</text>
</comment>
<feature type="transmembrane region" description="Helical" evidence="1">
    <location>
        <begin position="16"/>
        <end position="38"/>
    </location>
</feature>
<dbReference type="AlphaFoldDB" id="A0A1Q8QIT3"/>
<evidence type="ECO:0000313" key="3">
    <source>
        <dbReference type="Proteomes" id="UP000186102"/>
    </source>
</evidence>
<name>A0A1Q8QIT3_9FIRM</name>
<dbReference type="Proteomes" id="UP000186102">
    <property type="component" value="Unassembled WGS sequence"/>
</dbReference>
<sequence length="40" mass="4267">MEGKAGSSAKKKGTSLTLSISFGSMGIIIEWILAQMAFYL</sequence>
<keyword evidence="1" id="KW-0812">Transmembrane</keyword>
<keyword evidence="1" id="KW-0472">Membrane</keyword>
<accession>A0A1Q8QIT3</accession>
<proteinExistence type="predicted"/>
<protein>
    <submittedName>
        <fullName evidence="2">Uncharacterized protein</fullName>
    </submittedName>
</protein>
<gene>
    <name evidence="2" type="ORF">DSOL_4659</name>
</gene>
<organism evidence="2 3">
    <name type="scientific">Desulfosporosinus metallidurans</name>
    <dbReference type="NCBI Taxonomy" id="1888891"/>
    <lineage>
        <taxon>Bacteria</taxon>
        <taxon>Bacillati</taxon>
        <taxon>Bacillota</taxon>
        <taxon>Clostridia</taxon>
        <taxon>Eubacteriales</taxon>
        <taxon>Desulfitobacteriaceae</taxon>
        <taxon>Desulfosporosinus</taxon>
    </lineage>
</organism>
<keyword evidence="1" id="KW-1133">Transmembrane helix</keyword>
<reference evidence="2 3" key="1">
    <citation type="submission" date="2016-09" db="EMBL/GenBank/DDBJ databases">
        <title>Complete genome of Desulfosporosinus sp. OL.</title>
        <authorList>
            <person name="Mardanov A."/>
            <person name="Beletsky A."/>
            <person name="Panova A."/>
            <person name="Karnachuk O."/>
            <person name="Ravin N."/>
        </authorList>
    </citation>
    <scope>NUCLEOTIDE SEQUENCE [LARGE SCALE GENOMIC DNA]</scope>
    <source>
        <strain evidence="2 3">OL</strain>
    </source>
</reference>
<keyword evidence="3" id="KW-1185">Reference proteome</keyword>
<evidence type="ECO:0000256" key="1">
    <source>
        <dbReference type="SAM" id="Phobius"/>
    </source>
</evidence>
<dbReference type="EMBL" id="MLBF01000061">
    <property type="protein sequence ID" value="OLN27234.1"/>
    <property type="molecule type" value="Genomic_DNA"/>
</dbReference>